<reference evidence="7 8" key="2">
    <citation type="submission" date="2024-01" db="EMBL/GenBank/DDBJ databases">
        <authorList>
            <person name="Xie X."/>
        </authorList>
    </citation>
    <scope>NUCLEOTIDE SEQUENCE [LARGE SCALE GENOMIC DNA]</scope>
    <source>
        <strain evidence="7">SCUT-1</strain>
    </source>
</reference>
<keyword evidence="8" id="KW-1185">Reference proteome</keyword>
<keyword evidence="5 6" id="KW-0472">Membrane</keyword>
<protein>
    <recommendedName>
        <fullName evidence="6">Probable membrane transporter protein</fullName>
    </recommendedName>
</protein>
<proteinExistence type="inferred from homology"/>
<evidence type="ECO:0000256" key="4">
    <source>
        <dbReference type="ARBA" id="ARBA00022989"/>
    </source>
</evidence>
<dbReference type="EMBL" id="JAYMYJ010000152">
    <property type="protein sequence ID" value="MEB4593324.1"/>
    <property type="molecule type" value="Genomic_DNA"/>
</dbReference>
<comment type="caution">
    <text evidence="7">The sequence shown here is derived from an EMBL/GenBank/DDBJ whole genome shotgun (WGS) entry which is preliminary data.</text>
</comment>
<accession>A0ABU6D2M6</accession>
<name>A0ABU6D2M6_9GAMM</name>
<keyword evidence="4 6" id="KW-1133">Transmembrane helix</keyword>
<feature type="transmembrane region" description="Helical" evidence="6">
    <location>
        <begin position="44"/>
        <end position="64"/>
    </location>
</feature>
<dbReference type="Pfam" id="PF01925">
    <property type="entry name" value="TauE"/>
    <property type="match status" value="1"/>
</dbReference>
<dbReference type="RefSeq" id="WP_324698154.1">
    <property type="nucleotide sequence ID" value="NZ_JAYMYJ010000152.1"/>
</dbReference>
<feature type="transmembrane region" description="Helical" evidence="6">
    <location>
        <begin position="141"/>
        <end position="169"/>
    </location>
</feature>
<dbReference type="PANTHER" id="PTHR43701:SF2">
    <property type="entry name" value="MEMBRANE TRANSPORTER PROTEIN YJNA-RELATED"/>
    <property type="match status" value="1"/>
</dbReference>
<feature type="transmembrane region" description="Helical" evidence="6">
    <location>
        <begin position="233"/>
        <end position="251"/>
    </location>
</feature>
<sequence>MDISISVILVSAAASFIACFFSSLAGGGAGLILLPILIISGLPFINALASHKLAVGFIGVGSTLRYARENLIDWKIFWWNALLGAPFVVAGTLFATALDQNLMLLMAGVSILLMAGVSWLKRSSGLQHAPEVGRKQVIIGSLLLLPIAFYSGWVSVASGVFTTLLYVYLLRYDQLHATAMTLAANGLVWNAIGALAHLTLGHIYWQIAPGLVIGALIGSYLGASLGIKQGNRFLKHIFLLSAVISGAMLIYKAL</sequence>
<evidence type="ECO:0000256" key="3">
    <source>
        <dbReference type="ARBA" id="ARBA00022692"/>
    </source>
</evidence>
<feature type="transmembrane region" description="Helical" evidence="6">
    <location>
        <begin position="7"/>
        <end position="38"/>
    </location>
</feature>
<evidence type="ECO:0000256" key="5">
    <source>
        <dbReference type="ARBA" id="ARBA00023136"/>
    </source>
</evidence>
<keyword evidence="6" id="KW-1003">Cell membrane</keyword>
<evidence type="ECO:0000256" key="2">
    <source>
        <dbReference type="ARBA" id="ARBA00009142"/>
    </source>
</evidence>
<evidence type="ECO:0000256" key="6">
    <source>
        <dbReference type="RuleBase" id="RU363041"/>
    </source>
</evidence>
<organism evidence="7 8">
    <name type="scientific">Candidatus Thiothrix phosphatis</name>
    <dbReference type="NCBI Taxonomy" id="3112415"/>
    <lineage>
        <taxon>Bacteria</taxon>
        <taxon>Pseudomonadati</taxon>
        <taxon>Pseudomonadota</taxon>
        <taxon>Gammaproteobacteria</taxon>
        <taxon>Thiotrichales</taxon>
        <taxon>Thiotrichaceae</taxon>
        <taxon>Thiothrix</taxon>
    </lineage>
</organism>
<dbReference type="Proteomes" id="UP001308005">
    <property type="component" value="Unassembled WGS sequence"/>
</dbReference>
<evidence type="ECO:0000313" key="8">
    <source>
        <dbReference type="Proteomes" id="UP001308005"/>
    </source>
</evidence>
<evidence type="ECO:0000256" key="1">
    <source>
        <dbReference type="ARBA" id="ARBA00004141"/>
    </source>
</evidence>
<dbReference type="InterPro" id="IPR002781">
    <property type="entry name" value="TM_pro_TauE-like"/>
</dbReference>
<feature type="transmembrane region" description="Helical" evidence="6">
    <location>
        <begin position="175"/>
        <end position="196"/>
    </location>
</feature>
<comment type="subcellular location">
    <subcellularLocation>
        <location evidence="6">Cell membrane</location>
        <topology evidence="6">Multi-pass membrane protein</topology>
    </subcellularLocation>
    <subcellularLocation>
        <location evidence="1">Membrane</location>
        <topology evidence="1">Multi-pass membrane protein</topology>
    </subcellularLocation>
</comment>
<evidence type="ECO:0000313" key="7">
    <source>
        <dbReference type="EMBL" id="MEB4593324.1"/>
    </source>
</evidence>
<reference evidence="8" key="1">
    <citation type="submission" date="2023-07" db="EMBL/GenBank/DDBJ databases">
        <title>The carbon used by Thiothrix.</title>
        <authorList>
            <person name="Chen L."/>
        </authorList>
    </citation>
    <scope>NUCLEOTIDE SEQUENCE [LARGE SCALE GENOMIC DNA]</scope>
</reference>
<dbReference type="InterPro" id="IPR051598">
    <property type="entry name" value="TSUP/Inactive_protease-like"/>
</dbReference>
<keyword evidence="3 6" id="KW-0812">Transmembrane</keyword>
<feature type="transmembrane region" description="Helical" evidence="6">
    <location>
        <begin position="76"/>
        <end position="96"/>
    </location>
</feature>
<dbReference type="PANTHER" id="PTHR43701">
    <property type="entry name" value="MEMBRANE TRANSPORTER PROTEIN MJ0441-RELATED"/>
    <property type="match status" value="1"/>
</dbReference>
<feature type="transmembrane region" description="Helical" evidence="6">
    <location>
        <begin position="203"/>
        <end position="227"/>
    </location>
</feature>
<gene>
    <name evidence="7" type="ORF">VSS37_20270</name>
</gene>
<comment type="similarity">
    <text evidence="2 6">Belongs to the 4-toluene sulfonate uptake permease (TSUP) (TC 2.A.102) family.</text>
</comment>